<feature type="region of interest" description="Disordered" evidence="1">
    <location>
        <begin position="1"/>
        <end position="80"/>
    </location>
</feature>
<evidence type="ECO:0000256" key="1">
    <source>
        <dbReference type="SAM" id="MobiDB-lite"/>
    </source>
</evidence>
<name>A0ABP6PCU1_9ACTN</name>
<evidence type="ECO:0000313" key="3">
    <source>
        <dbReference type="Proteomes" id="UP001499924"/>
    </source>
</evidence>
<dbReference type="Proteomes" id="UP001499924">
    <property type="component" value="Unassembled WGS sequence"/>
</dbReference>
<protein>
    <submittedName>
        <fullName evidence="2">Uncharacterized protein</fullName>
    </submittedName>
</protein>
<proteinExistence type="predicted"/>
<organism evidence="2 3">
    <name type="scientific">Blastococcus jejuensis</name>
    <dbReference type="NCBI Taxonomy" id="351224"/>
    <lineage>
        <taxon>Bacteria</taxon>
        <taxon>Bacillati</taxon>
        <taxon>Actinomycetota</taxon>
        <taxon>Actinomycetes</taxon>
        <taxon>Geodermatophilales</taxon>
        <taxon>Geodermatophilaceae</taxon>
        <taxon>Blastococcus</taxon>
    </lineage>
</organism>
<accession>A0ABP6PCU1</accession>
<keyword evidence="3" id="KW-1185">Reference proteome</keyword>
<evidence type="ECO:0000313" key="2">
    <source>
        <dbReference type="EMBL" id="GAA3172726.1"/>
    </source>
</evidence>
<dbReference type="EMBL" id="BAAAVV010000006">
    <property type="protein sequence ID" value="GAA3172726.1"/>
    <property type="molecule type" value="Genomic_DNA"/>
</dbReference>
<comment type="caution">
    <text evidence="2">The sequence shown here is derived from an EMBL/GenBank/DDBJ whole genome shotgun (WGS) entry which is preliminary data.</text>
</comment>
<reference evidence="3" key="1">
    <citation type="journal article" date="2019" name="Int. J. Syst. Evol. Microbiol.">
        <title>The Global Catalogue of Microorganisms (GCM) 10K type strain sequencing project: providing services to taxonomists for standard genome sequencing and annotation.</title>
        <authorList>
            <consortium name="The Broad Institute Genomics Platform"/>
            <consortium name="The Broad Institute Genome Sequencing Center for Infectious Disease"/>
            <person name="Wu L."/>
            <person name="Ma J."/>
        </authorList>
    </citation>
    <scope>NUCLEOTIDE SEQUENCE [LARGE SCALE GENOMIC DNA]</scope>
    <source>
        <strain evidence="3">JCM 15614</strain>
    </source>
</reference>
<gene>
    <name evidence="2" type="ORF">GCM10010531_27810</name>
</gene>
<sequence>MEGGERSSLSASIRLRPAPYPSLPERKASAMTDDQQMREYARALFSGDGHPRRTPSTPDPKPTGHVASEGGTPERPAIDPVRDFVGRLFGIDENARGLNSDTLD</sequence>